<dbReference type="GO" id="GO:0003677">
    <property type="term" value="F:DNA binding"/>
    <property type="evidence" value="ECO:0007669"/>
    <property type="project" value="UniProtKB-KW"/>
</dbReference>
<evidence type="ECO:0000256" key="3">
    <source>
        <dbReference type="ARBA" id="ARBA00022490"/>
    </source>
</evidence>
<dbReference type="PRINTS" id="PR01467">
    <property type="entry name" value="ARGREPRESSOR"/>
</dbReference>
<dbReference type="InterPro" id="IPR036390">
    <property type="entry name" value="WH_DNA-bd_sf"/>
</dbReference>
<dbReference type="Pfam" id="PF01316">
    <property type="entry name" value="Arg_repressor"/>
    <property type="match status" value="1"/>
</dbReference>
<dbReference type="InterPro" id="IPR001669">
    <property type="entry name" value="Arg_repress"/>
</dbReference>
<evidence type="ECO:0000313" key="11">
    <source>
        <dbReference type="Proteomes" id="UP000500890"/>
    </source>
</evidence>
<organism evidence="10 11">
    <name type="scientific">Vagococcus coleopterorum</name>
    <dbReference type="NCBI Taxonomy" id="2714946"/>
    <lineage>
        <taxon>Bacteria</taxon>
        <taxon>Bacillati</taxon>
        <taxon>Bacillota</taxon>
        <taxon>Bacilli</taxon>
        <taxon>Lactobacillales</taxon>
        <taxon>Enterococcaceae</taxon>
        <taxon>Vagococcus</taxon>
    </lineage>
</organism>
<dbReference type="AlphaFoldDB" id="A0A6G8AKT6"/>
<dbReference type="HAMAP" id="MF_00173">
    <property type="entry name" value="Arg_repressor"/>
    <property type="match status" value="1"/>
</dbReference>
<name>A0A6G8AKT6_9ENTE</name>
<reference evidence="10 11" key="1">
    <citation type="submission" date="2020-03" db="EMBL/GenBank/DDBJ databases">
        <title>Vagococcus sp. nov., isolated from beetles.</title>
        <authorList>
            <person name="Hyun D.-W."/>
            <person name="Bae J.-W."/>
        </authorList>
    </citation>
    <scope>NUCLEOTIDE SEQUENCE [LARGE SCALE GENOMIC DNA]</scope>
    <source>
        <strain evidence="10 11">HDW17A</strain>
    </source>
</reference>
<evidence type="ECO:0000256" key="2">
    <source>
        <dbReference type="ARBA" id="ARBA00008316"/>
    </source>
</evidence>
<dbReference type="EMBL" id="CP049886">
    <property type="protein sequence ID" value="QIL45590.1"/>
    <property type="molecule type" value="Genomic_DNA"/>
</dbReference>
<dbReference type="GO" id="GO:0003700">
    <property type="term" value="F:DNA-binding transcription factor activity"/>
    <property type="evidence" value="ECO:0007669"/>
    <property type="project" value="UniProtKB-UniRule"/>
</dbReference>
<comment type="function">
    <text evidence="7">Regulates arginine biosynthesis genes.</text>
</comment>
<keyword evidence="7" id="KW-0678">Repressor</keyword>
<dbReference type="Proteomes" id="UP000500890">
    <property type="component" value="Chromosome"/>
</dbReference>
<dbReference type="InterPro" id="IPR036388">
    <property type="entry name" value="WH-like_DNA-bd_sf"/>
</dbReference>
<dbReference type="GO" id="GO:0005737">
    <property type="term" value="C:cytoplasm"/>
    <property type="evidence" value="ECO:0007669"/>
    <property type="project" value="UniProtKB-SubCell"/>
</dbReference>
<keyword evidence="6 7" id="KW-0804">Transcription</keyword>
<dbReference type="KEGG" id="vah:G7081_00050"/>
<comment type="subcellular location">
    <subcellularLocation>
        <location evidence="1 7">Cytoplasm</location>
    </subcellularLocation>
</comment>
<evidence type="ECO:0000256" key="7">
    <source>
        <dbReference type="HAMAP-Rule" id="MF_00173"/>
    </source>
</evidence>
<dbReference type="UniPathway" id="UPA00068"/>
<dbReference type="InterPro" id="IPR020900">
    <property type="entry name" value="Arg_repress_DNA-bd"/>
</dbReference>
<dbReference type="PANTHER" id="PTHR34471:SF1">
    <property type="entry name" value="ARGININE REPRESSOR"/>
    <property type="match status" value="1"/>
</dbReference>
<dbReference type="SUPFAM" id="SSF55252">
    <property type="entry name" value="C-terminal domain of arginine repressor"/>
    <property type="match status" value="1"/>
</dbReference>
<sequence>MKKSERHDLIKRLIKEQKISNQEEFVLMLKARGVDVTQATISRDINELNLSKLTQEDGTFYYTLVNKEEEASKLRLEKLLEQSALKVDLMEKYLAIKTVPGSAVALGILLERALANVLFTSLTTDDKVLLIFKQEATAQLVADTLKEQVNR</sequence>
<evidence type="ECO:0000259" key="8">
    <source>
        <dbReference type="Pfam" id="PF01316"/>
    </source>
</evidence>
<dbReference type="Gene3D" id="3.30.1360.40">
    <property type="match status" value="1"/>
</dbReference>
<keyword evidence="4 7" id="KW-0805">Transcription regulation</keyword>
<keyword evidence="3 7" id="KW-0963">Cytoplasm</keyword>
<evidence type="ECO:0000313" key="10">
    <source>
        <dbReference type="EMBL" id="QIL45590.1"/>
    </source>
</evidence>
<evidence type="ECO:0000256" key="1">
    <source>
        <dbReference type="ARBA" id="ARBA00004496"/>
    </source>
</evidence>
<keyword evidence="7" id="KW-0028">Amino-acid biosynthesis</keyword>
<dbReference type="SUPFAM" id="SSF46785">
    <property type="entry name" value="Winged helix' DNA-binding domain"/>
    <property type="match status" value="1"/>
</dbReference>
<keyword evidence="5 7" id="KW-0238">DNA-binding</keyword>
<feature type="domain" description="Arginine repressor C-terminal" evidence="9">
    <location>
        <begin position="81"/>
        <end position="146"/>
    </location>
</feature>
<dbReference type="GO" id="GO:0051259">
    <property type="term" value="P:protein complex oligomerization"/>
    <property type="evidence" value="ECO:0007669"/>
    <property type="project" value="InterPro"/>
</dbReference>
<dbReference type="GO" id="GO:1900079">
    <property type="term" value="P:regulation of arginine biosynthetic process"/>
    <property type="evidence" value="ECO:0007669"/>
    <property type="project" value="UniProtKB-UniRule"/>
</dbReference>
<dbReference type="Pfam" id="PF02863">
    <property type="entry name" value="Arg_repressor_C"/>
    <property type="match status" value="1"/>
</dbReference>
<dbReference type="InterPro" id="IPR020899">
    <property type="entry name" value="Arg_repress_C"/>
</dbReference>
<proteinExistence type="inferred from homology"/>
<protein>
    <recommendedName>
        <fullName evidence="7">Arginine repressor</fullName>
    </recommendedName>
</protein>
<comment type="pathway">
    <text evidence="7">Amino-acid biosynthesis; L-arginine biosynthesis [regulation].</text>
</comment>
<dbReference type="PANTHER" id="PTHR34471">
    <property type="entry name" value="ARGININE REPRESSOR"/>
    <property type="match status" value="1"/>
</dbReference>
<gene>
    <name evidence="7" type="primary">argR</name>
    <name evidence="10" type="ORF">G7081_00050</name>
</gene>
<keyword evidence="11" id="KW-1185">Reference proteome</keyword>
<evidence type="ECO:0000256" key="5">
    <source>
        <dbReference type="ARBA" id="ARBA00023125"/>
    </source>
</evidence>
<evidence type="ECO:0000256" key="6">
    <source>
        <dbReference type="ARBA" id="ARBA00023163"/>
    </source>
</evidence>
<dbReference type="Gene3D" id="1.10.10.10">
    <property type="entry name" value="Winged helix-like DNA-binding domain superfamily/Winged helix DNA-binding domain"/>
    <property type="match status" value="1"/>
</dbReference>
<feature type="domain" description="Arginine repressor DNA-binding" evidence="8">
    <location>
        <begin position="1"/>
        <end position="68"/>
    </location>
</feature>
<dbReference type="GO" id="GO:0006526">
    <property type="term" value="P:L-arginine biosynthetic process"/>
    <property type="evidence" value="ECO:0007669"/>
    <property type="project" value="UniProtKB-UniPathway"/>
</dbReference>
<dbReference type="InterPro" id="IPR036251">
    <property type="entry name" value="Arg_repress_C_sf"/>
</dbReference>
<evidence type="ECO:0000259" key="9">
    <source>
        <dbReference type="Pfam" id="PF02863"/>
    </source>
</evidence>
<dbReference type="GO" id="GO:0034618">
    <property type="term" value="F:arginine binding"/>
    <property type="evidence" value="ECO:0007669"/>
    <property type="project" value="InterPro"/>
</dbReference>
<keyword evidence="7" id="KW-0055">Arginine biosynthesis</keyword>
<accession>A0A6G8AKT6</accession>
<comment type="similarity">
    <text evidence="2 7">Belongs to the ArgR family.</text>
</comment>
<dbReference type="RefSeq" id="WP_166006236.1">
    <property type="nucleotide sequence ID" value="NZ_CP049886.1"/>
</dbReference>
<evidence type="ECO:0000256" key="4">
    <source>
        <dbReference type="ARBA" id="ARBA00023015"/>
    </source>
</evidence>